<dbReference type="Pfam" id="PF01082">
    <property type="entry name" value="Cu2_monooxygen"/>
    <property type="match status" value="1"/>
</dbReference>
<dbReference type="InterPro" id="IPR000945">
    <property type="entry name" value="DBH-like"/>
</dbReference>
<sequence length="884" mass="89654">MATVLALHIIWLGGLASVALGAECWRSYPQSGPNAYPDCRILSPEVALHWRDEGEGITFAMEVDGRYSWLGVGISEAGGMLAADMAVVRLNASSGAWAAGDYWSTGFERPRLDVSPQLAADVRAAEGGAAGGSSSGSSSAGSGGGRAAGQDVVLLSAGHLQVGVAAGGSDTNTNTTVTNVTNVATTTTTTMTTAEFWRPLDTCDPLQDMRILRGTTAYVIFAYGTAWAQHDPDHRGTAQLVLVPLLLPGDSDGAGGGQQQGLVAQRAAADNASPGPAPAPGPESTAAATTITATSGTDSSSGSSSNSSSSSGSSSNSSSSGSGTWEVRMQGLEVPPVPTSYLCRHFQVPNPDVKAHVTHWEVLVDAAVSRHVHHMIIYACSPAPSPPRQLYSCSGMDANCQAFYLLWAPGSTGGEAPPEAGYALGGDSGVTWVALQVHYTNPDQVSGLVDSSGFRLHTVWGGGPGGLRPHDMGVLALGSVTFALPPRTPDYSAPPNLCPAACTARLPGPLTLIWSGFHMHTLGKRMSTRWFRDGKELAPLGERRQYSFDYQGASYTDAASNQLLPGDELLTSCSWDSSGRPNVTTFGEATSDEMCFNFVSYYPRVPEIELCSTVLTAPTAPPPPPAGRSLPPPSPAPPRSSPSPSPSPSSSALSSLLGGLGSAPTASCTTVNRLRELTSALTALRRGRTSLLAVALLVASMQAKGELTDATPRTYAPYNPTCKPATFPRDTAAVTGPAASPAHTPAPPAPLVLLPVIDDSDQGGVGGGGGGASSPGAAAAPTHTASPELAAGGGGGSVYPNGTANVGGSDPPPPSRRSAPPPPRKRVAAAPPPRQAGGLVVASGAGAGAASGGGGGGAATSAAHAAPPPSRRGRSRRLDSAGRG</sequence>
<evidence type="ECO:0000256" key="3">
    <source>
        <dbReference type="ARBA" id="ARBA00023180"/>
    </source>
</evidence>
<feature type="compositionally biased region" description="Pro residues" evidence="4">
    <location>
        <begin position="619"/>
        <end position="647"/>
    </location>
</feature>
<feature type="compositionally biased region" description="Low complexity" evidence="4">
    <location>
        <begin position="260"/>
        <end position="274"/>
    </location>
</feature>
<gene>
    <name evidence="7" type="ORF">CHLRE_12g557078v5</name>
</gene>
<feature type="region of interest" description="Disordered" evidence="4">
    <location>
        <begin position="251"/>
        <end position="324"/>
    </location>
</feature>
<dbReference type="InterPro" id="IPR008977">
    <property type="entry name" value="PHM/PNGase_F_dom_sf"/>
</dbReference>
<dbReference type="ExpressionAtlas" id="A0A2K3D752">
    <property type="expression patterns" value="baseline"/>
</dbReference>
<dbReference type="EMBL" id="CM008973">
    <property type="protein sequence ID" value="PNW76357.1"/>
    <property type="molecule type" value="Genomic_DNA"/>
</dbReference>
<evidence type="ECO:0000313" key="8">
    <source>
        <dbReference type="Proteomes" id="UP000006906"/>
    </source>
</evidence>
<dbReference type="GO" id="GO:0004500">
    <property type="term" value="F:dopamine beta-monooxygenase activity"/>
    <property type="evidence" value="ECO:0007669"/>
    <property type="project" value="InterPro"/>
</dbReference>
<dbReference type="PANTHER" id="PTHR10157">
    <property type="entry name" value="DOPAMINE BETA HYDROXYLASE RELATED"/>
    <property type="match status" value="1"/>
</dbReference>
<dbReference type="InterPro" id="IPR024548">
    <property type="entry name" value="Cu2_monoox_C"/>
</dbReference>
<dbReference type="Gramene" id="PNW76357">
    <property type="protein sequence ID" value="PNW76357"/>
    <property type="gene ID" value="CHLRE_12g557078v5"/>
</dbReference>
<evidence type="ECO:0000256" key="4">
    <source>
        <dbReference type="SAM" id="MobiDB-lite"/>
    </source>
</evidence>
<dbReference type="InterPro" id="IPR000323">
    <property type="entry name" value="Cu2_ascorb_mOase_N"/>
</dbReference>
<organism evidence="7 8">
    <name type="scientific">Chlamydomonas reinhardtii</name>
    <name type="common">Chlamydomonas smithii</name>
    <dbReference type="NCBI Taxonomy" id="3055"/>
    <lineage>
        <taxon>Eukaryota</taxon>
        <taxon>Viridiplantae</taxon>
        <taxon>Chlorophyta</taxon>
        <taxon>core chlorophytes</taxon>
        <taxon>Chlorophyceae</taxon>
        <taxon>CS clade</taxon>
        <taxon>Chlamydomonadales</taxon>
        <taxon>Chlamydomonadaceae</taxon>
        <taxon>Chlamydomonas</taxon>
    </lineage>
</organism>
<feature type="compositionally biased region" description="Low complexity" evidence="4">
    <location>
        <begin position="835"/>
        <end position="844"/>
    </location>
</feature>
<dbReference type="InParanoid" id="A0A2K3D752"/>
<dbReference type="GO" id="GO:0005507">
    <property type="term" value="F:copper ion binding"/>
    <property type="evidence" value="ECO:0007669"/>
    <property type="project" value="InterPro"/>
</dbReference>
<feature type="compositionally biased region" description="Low complexity" evidence="4">
    <location>
        <begin position="282"/>
        <end position="324"/>
    </location>
</feature>
<protein>
    <recommendedName>
        <fullName evidence="6">DOMON domain-containing protein</fullName>
    </recommendedName>
</protein>
<evidence type="ECO:0000313" key="7">
    <source>
        <dbReference type="EMBL" id="PNW76357.1"/>
    </source>
</evidence>
<dbReference type="KEGG" id="cre:CHLRE_12g557078v5"/>
<feature type="domain" description="DOMON" evidence="6">
    <location>
        <begin position="44"/>
        <end position="167"/>
    </location>
</feature>
<dbReference type="InterPro" id="IPR036939">
    <property type="entry name" value="Cu2_ascorb_mOase_N_sf"/>
</dbReference>
<dbReference type="RefSeq" id="XP_042919275.1">
    <property type="nucleotide sequence ID" value="XM_043069111.1"/>
</dbReference>
<name>A0A2K3D752_CHLRE</name>
<accession>A0A2K3D752</accession>
<keyword evidence="2" id="KW-1015">Disulfide bond</keyword>
<feature type="signal peptide" evidence="5">
    <location>
        <begin position="1"/>
        <end position="21"/>
    </location>
</feature>
<dbReference type="InterPro" id="IPR014784">
    <property type="entry name" value="Cu2_ascorb_mOase-like_C"/>
</dbReference>
<keyword evidence="3" id="KW-0325">Glycoprotein</keyword>
<dbReference type="OrthoDB" id="2013249at2759"/>
<evidence type="ECO:0000256" key="1">
    <source>
        <dbReference type="ARBA" id="ARBA00010676"/>
    </source>
</evidence>
<keyword evidence="5" id="KW-0732">Signal</keyword>
<reference evidence="7 8" key="1">
    <citation type="journal article" date="2007" name="Science">
        <title>The Chlamydomonas genome reveals the evolution of key animal and plant functions.</title>
        <authorList>
            <person name="Merchant S.S."/>
            <person name="Prochnik S.E."/>
            <person name="Vallon O."/>
            <person name="Harris E.H."/>
            <person name="Karpowicz S.J."/>
            <person name="Witman G.B."/>
            <person name="Terry A."/>
            <person name="Salamov A."/>
            <person name="Fritz-Laylin L.K."/>
            <person name="Marechal-Drouard L."/>
            <person name="Marshall W.F."/>
            <person name="Qu L.H."/>
            <person name="Nelson D.R."/>
            <person name="Sanderfoot A.A."/>
            <person name="Spalding M.H."/>
            <person name="Kapitonov V.V."/>
            <person name="Ren Q."/>
            <person name="Ferris P."/>
            <person name="Lindquist E."/>
            <person name="Shapiro H."/>
            <person name="Lucas S.M."/>
            <person name="Grimwood J."/>
            <person name="Schmutz J."/>
            <person name="Cardol P."/>
            <person name="Cerutti H."/>
            <person name="Chanfreau G."/>
            <person name="Chen C.L."/>
            <person name="Cognat V."/>
            <person name="Croft M.T."/>
            <person name="Dent R."/>
            <person name="Dutcher S."/>
            <person name="Fernandez E."/>
            <person name="Fukuzawa H."/>
            <person name="Gonzalez-Ballester D."/>
            <person name="Gonzalez-Halphen D."/>
            <person name="Hallmann A."/>
            <person name="Hanikenne M."/>
            <person name="Hippler M."/>
            <person name="Inwood W."/>
            <person name="Jabbari K."/>
            <person name="Kalanon M."/>
            <person name="Kuras R."/>
            <person name="Lefebvre P.A."/>
            <person name="Lemaire S.D."/>
            <person name="Lobanov A.V."/>
            <person name="Lohr M."/>
            <person name="Manuell A."/>
            <person name="Meier I."/>
            <person name="Mets L."/>
            <person name="Mittag M."/>
            <person name="Mittelmeier T."/>
            <person name="Moroney J.V."/>
            <person name="Moseley J."/>
            <person name="Napoli C."/>
            <person name="Nedelcu A.M."/>
            <person name="Niyogi K."/>
            <person name="Novoselov S.V."/>
            <person name="Paulsen I.T."/>
            <person name="Pazour G."/>
            <person name="Purton S."/>
            <person name="Ral J.P."/>
            <person name="Riano-Pachon D.M."/>
            <person name="Riekhof W."/>
            <person name="Rymarquis L."/>
            <person name="Schroda M."/>
            <person name="Stern D."/>
            <person name="Umen J."/>
            <person name="Willows R."/>
            <person name="Wilson N."/>
            <person name="Zimmer S.L."/>
            <person name="Allmer J."/>
            <person name="Balk J."/>
            <person name="Bisova K."/>
            <person name="Chen C.J."/>
            <person name="Elias M."/>
            <person name="Gendler K."/>
            <person name="Hauser C."/>
            <person name="Lamb M.R."/>
            <person name="Ledford H."/>
            <person name="Long J.C."/>
            <person name="Minagawa J."/>
            <person name="Page M.D."/>
            <person name="Pan J."/>
            <person name="Pootakham W."/>
            <person name="Roje S."/>
            <person name="Rose A."/>
            <person name="Stahlberg E."/>
            <person name="Terauchi A.M."/>
            <person name="Yang P."/>
            <person name="Ball S."/>
            <person name="Bowler C."/>
            <person name="Dieckmann C.L."/>
            <person name="Gladyshev V.N."/>
            <person name="Green P."/>
            <person name="Jorgensen R."/>
            <person name="Mayfield S."/>
            <person name="Mueller-Roeber B."/>
            <person name="Rajamani S."/>
            <person name="Sayre R.T."/>
            <person name="Brokstein P."/>
            <person name="Dubchak I."/>
            <person name="Goodstein D."/>
            <person name="Hornick L."/>
            <person name="Huang Y.W."/>
            <person name="Jhaveri J."/>
            <person name="Luo Y."/>
            <person name="Martinez D."/>
            <person name="Ngau W.C."/>
            <person name="Otillar B."/>
            <person name="Poliakov A."/>
            <person name="Porter A."/>
            <person name="Szajkowski L."/>
            <person name="Werner G."/>
            <person name="Zhou K."/>
            <person name="Grigoriev I.V."/>
            <person name="Rokhsar D.S."/>
            <person name="Grossman A.R."/>
        </authorList>
    </citation>
    <scope>NUCLEOTIDE SEQUENCE [LARGE SCALE GENOMIC DNA]</scope>
    <source>
        <strain evidence="8">CC-503</strain>
    </source>
</reference>
<feature type="region of interest" description="Disordered" evidence="4">
    <location>
        <begin position="619"/>
        <end position="658"/>
    </location>
</feature>
<dbReference type="GeneID" id="5728596"/>
<feature type="compositionally biased region" description="Low complexity" evidence="4">
    <location>
        <begin position="648"/>
        <end position="658"/>
    </location>
</feature>
<proteinExistence type="inferred from homology"/>
<feature type="chain" id="PRO_5014393505" description="DOMON domain-containing protein" evidence="5">
    <location>
        <begin position="22"/>
        <end position="884"/>
    </location>
</feature>
<dbReference type="SUPFAM" id="SSF49742">
    <property type="entry name" value="PHM/PNGase F"/>
    <property type="match status" value="2"/>
</dbReference>
<dbReference type="SMART" id="SM00664">
    <property type="entry name" value="DoH"/>
    <property type="match status" value="1"/>
</dbReference>
<evidence type="ECO:0000259" key="6">
    <source>
        <dbReference type="PROSITE" id="PS50836"/>
    </source>
</evidence>
<evidence type="ECO:0000256" key="5">
    <source>
        <dbReference type="SAM" id="SignalP"/>
    </source>
</evidence>
<comment type="similarity">
    <text evidence="1">Belongs to the copper type II ascorbate-dependent monooxygenase family.</text>
</comment>
<dbReference type="Gene3D" id="2.60.120.310">
    <property type="entry name" value="Copper type II, ascorbate-dependent monooxygenase, N-terminal domain"/>
    <property type="match status" value="1"/>
</dbReference>
<feature type="compositionally biased region" description="Pro residues" evidence="4">
    <location>
        <begin position="810"/>
        <end position="822"/>
    </location>
</feature>
<evidence type="ECO:0000256" key="2">
    <source>
        <dbReference type="ARBA" id="ARBA00023157"/>
    </source>
</evidence>
<dbReference type="PaxDb" id="3055-EDO96683"/>
<dbReference type="InterPro" id="IPR045266">
    <property type="entry name" value="DOH_DOMON"/>
</dbReference>
<dbReference type="AlphaFoldDB" id="A0A2K3D752"/>
<feature type="region of interest" description="Disordered" evidence="4">
    <location>
        <begin position="125"/>
        <end position="145"/>
    </location>
</feature>
<dbReference type="PANTHER" id="PTHR10157:SF23">
    <property type="entry name" value="MOXD1 HOMOLOG 1"/>
    <property type="match status" value="1"/>
</dbReference>
<dbReference type="Proteomes" id="UP000006906">
    <property type="component" value="Chromosome 12"/>
</dbReference>
<dbReference type="InterPro" id="IPR005018">
    <property type="entry name" value="DOMON_domain"/>
</dbReference>
<dbReference type="CDD" id="cd09631">
    <property type="entry name" value="DOMON_DOH"/>
    <property type="match status" value="1"/>
</dbReference>
<feature type="region of interest" description="Disordered" evidence="4">
    <location>
        <begin position="729"/>
        <end position="884"/>
    </location>
</feature>
<dbReference type="Pfam" id="PF03712">
    <property type="entry name" value="Cu2_monoox_C"/>
    <property type="match status" value="1"/>
</dbReference>
<feature type="compositionally biased region" description="Gly residues" evidence="4">
    <location>
        <begin position="763"/>
        <end position="773"/>
    </location>
</feature>
<feature type="compositionally biased region" description="Gly residues" evidence="4">
    <location>
        <begin position="845"/>
        <end position="858"/>
    </location>
</feature>
<dbReference type="Gene3D" id="2.60.120.230">
    <property type="match status" value="1"/>
</dbReference>
<keyword evidence="8" id="KW-1185">Reference proteome</keyword>
<dbReference type="PROSITE" id="PS50836">
    <property type="entry name" value="DOMON"/>
    <property type="match status" value="1"/>
</dbReference>